<feature type="compositionally biased region" description="Basic and acidic residues" evidence="1">
    <location>
        <begin position="22"/>
        <end position="49"/>
    </location>
</feature>
<proteinExistence type="predicted"/>
<accession>A0ABQ6J7C5</accession>
<feature type="region of interest" description="Disordered" evidence="1">
    <location>
        <begin position="1"/>
        <end position="63"/>
    </location>
</feature>
<evidence type="ECO:0000256" key="1">
    <source>
        <dbReference type="SAM" id="MobiDB-lite"/>
    </source>
</evidence>
<organism evidence="2 3">
    <name type="scientific">Shewanella glacialipiscicola</name>
    <dbReference type="NCBI Taxonomy" id="614069"/>
    <lineage>
        <taxon>Bacteria</taxon>
        <taxon>Pseudomonadati</taxon>
        <taxon>Pseudomonadota</taxon>
        <taxon>Gammaproteobacteria</taxon>
        <taxon>Alteromonadales</taxon>
        <taxon>Shewanellaceae</taxon>
        <taxon>Shewanella</taxon>
    </lineage>
</organism>
<sequence length="75" mass="8420">MSRSKKTRKGGENSPKLQPRVKKQDRAVATGKRKEKESGNKSGSRHNEDLILAQAPQQQSAKKKILVMAAKNLWH</sequence>
<evidence type="ECO:0000313" key="2">
    <source>
        <dbReference type="EMBL" id="GMA84027.1"/>
    </source>
</evidence>
<dbReference type="EMBL" id="BSUY01000001">
    <property type="protein sequence ID" value="GMA84027.1"/>
    <property type="molecule type" value="Genomic_DNA"/>
</dbReference>
<gene>
    <name evidence="2" type="ORF">GCM10025855_35600</name>
</gene>
<name>A0ABQ6J7C5_9GAMM</name>
<keyword evidence="3" id="KW-1185">Reference proteome</keyword>
<reference evidence="3" key="1">
    <citation type="journal article" date="2019" name="Int. J. Syst. Evol. Microbiol.">
        <title>The Global Catalogue of Microorganisms (GCM) 10K type strain sequencing project: providing services to taxonomists for standard genome sequencing and annotation.</title>
        <authorList>
            <consortium name="The Broad Institute Genomics Platform"/>
            <consortium name="The Broad Institute Genome Sequencing Center for Infectious Disease"/>
            <person name="Wu L."/>
            <person name="Ma J."/>
        </authorList>
    </citation>
    <scope>NUCLEOTIDE SEQUENCE [LARGE SCALE GENOMIC DNA]</scope>
    <source>
        <strain evidence="3">NBRC 102030</strain>
    </source>
</reference>
<comment type="caution">
    <text evidence="2">The sequence shown here is derived from an EMBL/GenBank/DDBJ whole genome shotgun (WGS) entry which is preliminary data.</text>
</comment>
<dbReference type="Proteomes" id="UP001157046">
    <property type="component" value="Unassembled WGS sequence"/>
</dbReference>
<protein>
    <submittedName>
        <fullName evidence="2">Uncharacterized protein</fullName>
    </submittedName>
</protein>
<evidence type="ECO:0000313" key="3">
    <source>
        <dbReference type="Proteomes" id="UP001157046"/>
    </source>
</evidence>